<dbReference type="InterPro" id="IPR059176">
    <property type="entry name" value="UDP-X_N"/>
</dbReference>
<gene>
    <name evidence="4" type="ORF">E0F88_26305</name>
</gene>
<feature type="domain" description="Nudix hydrolase" evidence="3">
    <location>
        <begin position="68"/>
        <end position="197"/>
    </location>
</feature>
<reference evidence="4 5" key="1">
    <citation type="submission" date="2019-03" db="EMBL/GenBank/DDBJ databases">
        <title>Dyadobacter AR-3-6 sp. nov., isolated from arctic soil.</title>
        <authorList>
            <person name="Chaudhary D.K."/>
        </authorList>
    </citation>
    <scope>NUCLEOTIDE SEQUENCE [LARGE SCALE GENOMIC DNA]</scope>
    <source>
        <strain evidence="4 5">AR-3-6</strain>
    </source>
</reference>
<accession>A0A4R5DK66</accession>
<proteinExistence type="predicted"/>
<evidence type="ECO:0000256" key="2">
    <source>
        <dbReference type="ARBA" id="ARBA00022801"/>
    </source>
</evidence>
<dbReference type="InterPro" id="IPR000086">
    <property type="entry name" value="NUDIX_hydrolase_dom"/>
</dbReference>
<keyword evidence="2" id="KW-0378">Hydrolase</keyword>
<dbReference type="Gene3D" id="3.90.79.10">
    <property type="entry name" value="Nucleoside Triphosphate Pyrophosphohydrolase"/>
    <property type="match status" value="1"/>
</dbReference>
<dbReference type="InterPro" id="IPR015797">
    <property type="entry name" value="NUDIX_hydrolase-like_dom_sf"/>
</dbReference>
<dbReference type="PROSITE" id="PS51462">
    <property type="entry name" value="NUDIX"/>
    <property type="match status" value="1"/>
</dbReference>
<evidence type="ECO:0000313" key="4">
    <source>
        <dbReference type="EMBL" id="TDE11013.1"/>
    </source>
</evidence>
<evidence type="ECO:0000256" key="1">
    <source>
        <dbReference type="ARBA" id="ARBA00001946"/>
    </source>
</evidence>
<dbReference type="SUPFAM" id="SSF55811">
    <property type="entry name" value="Nudix"/>
    <property type="match status" value="1"/>
</dbReference>
<dbReference type="AlphaFoldDB" id="A0A4R5DK66"/>
<protein>
    <submittedName>
        <fullName evidence="4">NUDIX domain-containing protein</fullName>
    </submittedName>
</protein>
<evidence type="ECO:0000259" key="3">
    <source>
        <dbReference type="PROSITE" id="PS51462"/>
    </source>
</evidence>
<dbReference type="GO" id="GO:0016787">
    <property type="term" value="F:hydrolase activity"/>
    <property type="evidence" value="ECO:0007669"/>
    <property type="project" value="UniProtKB-KW"/>
</dbReference>
<comment type="caution">
    <text evidence="4">The sequence shown here is derived from an EMBL/GenBank/DDBJ whole genome shotgun (WGS) entry which is preliminary data.</text>
</comment>
<keyword evidence="5" id="KW-1185">Reference proteome</keyword>
<dbReference type="Proteomes" id="UP000294850">
    <property type="component" value="Unassembled WGS sequence"/>
</dbReference>
<dbReference type="EMBL" id="SMFL01000013">
    <property type="protein sequence ID" value="TDE11013.1"/>
    <property type="molecule type" value="Genomic_DNA"/>
</dbReference>
<dbReference type="RefSeq" id="WP_131961275.1">
    <property type="nucleotide sequence ID" value="NZ_SMFL01000013.1"/>
</dbReference>
<dbReference type="PANTHER" id="PTHR43046:SF16">
    <property type="entry name" value="ADP-RIBOSE PYROPHOSPHATASE YJHB-RELATED"/>
    <property type="match status" value="1"/>
</dbReference>
<dbReference type="Pfam" id="PF12535">
    <property type="entry name" value="Nudix_N"/>
    <property type="match status" value="1"/>
</dbReference>
<dbReference type="PANTHER" id="PTHR43046">
    <property type="entry name" value="GDP-MANNOSE MANNOSYL HYDROLASE"/>
    <property type="match status" value="1"/>
</dbReference>
<name>A0A4R5DK66_9BACT</name>
<dbReference type="Pfam" id="PF00293">
    <property type="entry name" value="NUDIX"/>
    <property type="match status" value="1"/>
</dbReference>
<comment type="cofactor">
    <cofactor evidence="1">
        <name>Mg(2+)</name>
        <dbReference type="ChEBI" id="CHEBI:18420"/>
    </cofactor>
</comment>
<organism evidence="4 5">
    <name type="scientific">Dyadobacter psychrotolerans</name>
    <dbReference type="NCBI Taxonomy" id="2541721"/>
    <lineage>
        <taxon>Bacteria</taxon>
        <taxon>Pseudomonadati</taxon>
        <taxon>Bacteroidota</taxon>
        <taxon>Cytophagia</taxon>
        <taxon>Cytophagales</taxon>
        <taxon>Spirosomataceae</taxon>
        <taxon>Dyadobacter</taxon>
    </lineage>
</organism>
<sequence length="212" mass="23822">MTDTTNWLRFVQRFSALAETGLAYSQNDYDKERYAEIKVIGLEMLANMANVSAATIIELMPPDKGYQTPKVDIRAVVLNASNELLMVQEKVDENRWSLPGGWADIGYTPFEVAEKEVFEETGLEVKATRLLAVFDKKMHPHPPQPWYVYKFYILCQVTGGELLADTIETGEASWIDQKALGTIPFSTDRITLSQLKTVLRISADPNGPTLCD</sequence>
<evidence type="ECO:0000313" key="5">
    <source>
        <dbReference type="Proteomes" id="UP000294850"/>
    </source>
</evidence>
<dbReference type="Gene3D" id="6.10.250.1120">
    <property type="match status" value="1"/>
</dbReference>
<dbReference type="OrthoDB" id="9804442at2"/>